<sequence length="108" mass="11964">MNNLSALGDVSDGLHKVNSQPGQFDDNFVIWNPSTPVPSESLNVTKRPSYPTFFGGEIPPYAILSHRWGDCEVLSQDVERDDVAQSNVNIAGFCAQALEDGYEYVWID</sequence>
<dbReference type="EMBL" id="FJUX01000009">
    <property type="protein sequence ID" value="CZS91645.1"/>
    <property type="molecule type" value="Genomic_DNA"/>
</dbReference>
<keyword evidence="2" id="KW-1185">Reference proteome</keyword>
<protein>
    <recommendedName>
        <fullName evidence="3">Heterokaryon incompatibility domain-containing protein</fullName>
    </recommendedName>
</protein>
<name>A0A1E1K0I9_9HELO</name>
<reference evidence="2" key="1">
    <citation type="submission" date="2016-03" db="EMBL/GenBank/DDBJ databases">
        <authorList>
            <person name="Guldener U."/>
        </authorList>
    </citation>
    <scope>NUCLEOTIDE SEQUENCE [LARGE SCALE GENOMIC DNA]</scope>
    <source>
        <strain evidence="2">04CH-RAC-A.6.1</strain>
    </source>
</reference>
<dbReference type="PANTHER" id="PTHR10622">
    <property type="entry name" value="HET DOMAIN-CONTAINING PROTEIN"/>
    <property type="match status" value="1"/>
</dbReference>
<dbReference type="OrthoDB" id="674604at2759"/>
<dbReference type="AlphaFoldDB" id="A0A1E1K0I9"/>
<gene>
    <name evidence="1" type="ORF">RAG0_02174</name>
</gene>
<evidence type="ECO:0008006" key="3">
    <source>
        <dbReference type="Google" id="ProtNLM"/>
    </source>
</evidence>
<dbReference type="PANTHER" id="PTHR10622:SF10">
    <property type="entry name" value="HET DOMAIN-CONTAINING PROTEIN"/>
    <property type="match status" value="1"/>
</dbReference>
<organism evidence="1 2">
    <name type="scientific">Rhynchosporium agropyri</name>
    <dbReference type="NCBI Taxonomy" id="914238"/>
    <lineage>
        <taxon>Eukaryota</taxon>
        <taxon>Fungi</taxon>
        <taxon>Dikarya</taxon>
        <taxon>Ascomycota</taxon>
        <taxon>Pezizomycotina</taxon>
        <taxon>Leotiomycetes</taxon>
        <taxon>Helotiales</taxon>
        <taxon>Ploettnerulaceae</taxon>
        <taxon>Rhynchosporium</taxon>
    </lineage>
</organism>
<dbReference type="Proteomes" id="UP000178912">
    <property type="component" value="Unassembled WGS sequence"/>
</dbReference>
<evidence type="ECO:0000313" key="1">
    <source>
        <dbReference type="EMBL" id="CZS91645.1"/>
    </source>
</evidence>
<proteinExistence type="predicted"/>
<accession>A0A1E1K0I9</accession>
<evidence type="ECO:0000313" key="2">
    <source>
        <dbReference type="Proteomes" id="UP000178912"/>
    </source>
</evidence>